<dbReference type="EMBL" id="UAPQ01000007">
    <property type="protein sequence ID" value="SPT53722.1"/>
    <property type="molecule type" value="Genomic_DNA"/>
</dbReference>
<keyword evidence="1" id="KW-0805">Transcription regulation</keyword>
<evidence type="ECO:0000313" key="6">
    <source>
        <dbReference type="Proteomes" id="UP000250006"/>
    </source>
</evidence>
<keyword evidence="3" id="KW-0804">Transcription</keyword>
<evidence type="ECO:0000256" key="1">
    <source>
        <dbReference type="ARBA" id="ARBA00023015"/>
    </source>
</evidence>
<dbReference type="Pfam" id="PF13377">
    <property type="entry name" value="Peripla_BP_3"/>
    <property type="match status" value="1"/>
</dbReference>
<dbReference type="PROSITE" id="PS50932">
    <property type="entry name" value="HTH_LACI_2"/>
    <property type="match status" value="1"/>
</dbReference>
<sequence length="359" mass="38776">MVKPICRIYVIVSVMHNWRMDRPTIRDIAKVAGVSPSAVSFALNNRPGVSENTRQRILAVANEIGWTPNAAARALSVSRAGTVGLVLARPSQSVAAERFFFELIIGMQATLASADLALVFQIVDDVDQEVSAYRSLWRQHRVDGAIVVDPRQEDPRLQVLAELGMPYVLVGEEDPNGMPSVIGDEEGMMELVVNHLAANQAKRLAYVSARTSLLHTERRGRALTRMGREHNLEVMLSSAVDYTERSGAQATAELLSSKRRPDSIIYDNEVLALGGATMARELGAHLGEDLAVVSMEDSPLCRLITPALSAVHREPGTMGNLAAQLLVERLGGAPVRSLQAPTPELVARDSSTLSSSAGS</sequence>
<reference evidence="5 6" key="1">
    <citation type="submission" date="2018-06" db="EMBL/GenBank/DDBJ databases">
        <authorList>
            <consortium name="Pathogen Informatics"/>
            <person name="Doyle S."/>
        </authorList>
    </citation>
    <scope>NUCLEOTIDE SEQUENCE [LARGE SCALE GENOMIC DNA]</scope>
    <source>
        <strain evidence="5 6">NCTC11535</strain>
    </source>
</reference>
<evidence type="ECO:0000256" key="2">
    <source>
        <dbReference type="ARBA" id="ARBA00023125"/>
    </source>
</evidence>
<proteinExistence type="predicted"/>
<evidence type="ECO:0000256" key="3">
    <source>
        <dbReference type="ARBA" id="ARBA00023163"/>
    </source>
</evidence>
<dbReference type="SUPFAM" id="SSF53822">
    <property type="entry name" value="Periplasmic binding protein-like I"/>
    <property type="match status" value="1"/>
</dbReference>
<gene>
    <name evidence="5" type="primary">purR</name>
    <name evidence="5" type="ORF">NCTC11535_01401</name>
</gene>
<evidence type="ECO:0000259" key="4">
    <source>
        <dbReference type="PROSITE" id="PS50932"/>
    </source>
</evidence>
<accession>A0ABY1VPQ8</accession>
<dbReference type="Gene3D" id="3.40.50.2300">
    <property type="match status" value="2"/>
</dbReference>
<dbReference type="InterPro" id="IPR000843">
    <property type="entry name" value="HTH_LacI"/>
</dbReference>
<name>A0ABY1VPQ8_9ACTO</name>
<dbReference type="PANTHER" id="PTHR30146">
    <property type="entry name" value="LACI-RELATED TRANSCRIPTIONAL REPRESSOR"/>
    <property type="match status" value="1"/>
</dbReference>
<dbReference type="PANTHER" id="PTHR30146:SF155">
    <property type="entry name" value="ALANINE RACEMASE"/>
    <property type="match status" value="1"/>
</dbReference>
<dbReference type="SUPFAM" id="SSF47413">
    <property type="entry name" value="lambda repressor-like DNA-binding domains"/>
    <property type="match status" value="1"/>
</dbReference>
<dbReference type="InterPro" id="IPR010982">
    <property type="entry name" value="Lambda_DNA-bd_dom_sf"/>
</dbReference>
<comment type="caution">
    <text evidence="5">The sequence shown here is derived from an EMBL/GenBank/DDBJ whole genome shotgun (WGS) entry which is preliminary data.</text>
</comment>
<dbReference type="InterPro" id="IPR046335">
    <property type="entry name" value="LacI/GalR-like_sensor"/>
</dbReference>
<feature type="domain" description="HTH lacI-type" evidence="4">
    <location>
        <begin position="23"/>
        <end position="77"/>
    </location>
</feature>
<keyword evidence="6" id="KW-1185">Reference proteome</keyword>
<dbReference type="Gene3D" id="1.10.260.40">
    <property type="entry name" value="lambda repressor-like DNA-binding domains"/>
    <property type="match status" value="1"/>
</dbReference>
<dbReference type="Proteomes" id="UP000250006">
    <property type="component" value="Unassembled WGS sequence"/>
</dbReference>
<dbReference type="CDD" id="cd06267">
    <property type="entry name" value="PBP1_LacI_sugar_binding-like"/>
    <property type="match status" value="1"/>
</dbReference>
<dbReference type="CDD" id="cd01392">
    <property type="entry name" value="HTH_LacI"/>
    <property type="match status" value="1"/>
</dbReference>
<organism evidence="5 6">
    <name type="scientific">Actinomyces bovis</name>
    <dbReference type="NCBI Taxonomy" id="1658"/>
    <lineage>
        <taxon>Bacteria</taxon>
        <taxon>Bacillati</taxon>
        <taxon>Actinomycetota</taxon>
        <taxon>Actinomycetes</taxon>
        <taxon>Actinomycetales</taxon>
        <taxon>Actinomycetaceae</taxon>
        <taxon>Actinomyces</taxon>
    </lineage>
</organism>
<keyword evidence="2" id="KW-0238">DNA-binding</keyword>
<dbReference type="Pfam" id="PF00356">
    <property type="entry name" value="LacI"/>
    <property type="match status" value="1"/>
</dbReference>
<evidence type="ECO:0000313" key="5">
    <source>
        <dbReference type="EMBL" id="SPT53722.1"/>
    </source>
</evidence>
<dbReference type="SMART" id="SM00354">
    <property type="entry name" value="HTH_LACI"/>
    <property type="match status" value="1"/>
</dbReference>
<dbReference type="InterPro" id="IPR028082">
    <property type="entry name" value="Peripla_BP_I"/>
</dbReference>
<dbReference type="PROSITE" id="PS00356">
    <property type="entry name" value="HTH_LACI_1"/>
    <property type="match status" value="1"/>
</dbReference>
<protein>
    <submittedName>
        <fullName evidence="5">Purine nucleotide synthesis repressor</fullName>
    </submittedName>
</protein>